<keyword evidence="3 4" id="KW-0436">Ligase</keyword>
<feature type="domain" description="DNA/pantothenate metabolism flavoprotein C-terminal" evidence="6">
    <location>
        <begin position="230"/>
        <end position="455"/>
    </location>
</feature>
<comment type="caution">
    <text evidence="3">Lacks conserved residue(s) required for the propagation of feature annotation.</text>
</comment>
<dbReference type="Gene3D" id="3.40.50.1950">
    <property type="entry name" value="Flavin prenyltransferase-like"/>
    <property type="match status" value="1"/>
</dbReference>
<evidence type="ECO:0000313" key="7">
    <source>
        <dbReference type="EMBL" id="AGP30829.1"/>
    </source>
</evidence>
<dbReference type="STRING" id="1200352.A606_05910"/>
<evidence type="ECO:0000256" key="3">
    <source>
        <dbReference type="HAMAP-Rule" id="MF_02225"/>
    </source>
</evidence>
<dbReference type="AlphaFoldDB" id="S4XE44"/>
<keyword evidence="2 3" id="KW-0456">Lyase</keyword>
<dbReference type="InterPro" id="IPR036551">
    <property type="entry name" value="Flavin_trans-like"/>
</dbReference>
<evidence type="ECO:0000256" key="2">
    <source>
        <dbReference type="ARBA" id="ARBA00023239"/>
    </source>
</evidence>
<dbReference type="GO" id="GO:0015941">
    <property type="term" value="P:pantothenate catabolic process"/>
    <property type="evidence" value="ECO:0007669"/>
    <property type="project" value="InterPro"/>
</dbReference>
<dbReference type="HOGENOM" id="CLU_033319_0_3_11"/>
<dbReference type="InterPro" id="IPR035929">
    <property type="entry name" value="CoaB-like_sf"/>
</dbReference>
<reference evidence="7 8" key="1">
    <citation type="submission" date="2012-06" db="EMBL/GenBank/DDBJ databases">
        <title>Complete genome sequence of Corynebacterium terpenotabidum Y-11 (=DSM 44721).</title>
        <authorList>
            <person name="Ruckert C."/>
            <person name="Albersmeier A."/>
            <person name="Al-Dilaimi A."/>
            <person name="Szczepanowski R."/>
            <person name="Kalinowski J."/>
        </authorList>
    </citation>
    <scope>NUCLEOTIDE SEQUENCE [LARGE SCALE GENOMIC DNA]</scope>
    <source>
        <strain evidence="7 8">Y-11</strain>
    </source>
</reference>
<keyword evidence="3" id="KW-0460">Magnesium</keyword>
<keyword evidence="3 4" id="KW-0288">FMN</keyword>
<dbReference type="InterPro" id="IPR003382">
    <property type="entry name" value="Flavoprotein"/>
</dbReference>
<dbReference type="GO" id="GO:0015937">
    <property type="term" value="P:coenzyme A biosynthetic process"/>
    <property type="evidence" value="ECO:0007669"/>
    <property type="project" value="UniProtKB-UniRule"/>
</dbReference>
<feature type="binding site" evidence="3">
    <location>
        <position position="394"/>
    </location>
    <ligand>
        <name>CTP</name>
        <dbReference type="ChEBI" id="CHEBI:37563"/>
    </ligand>
</feature>
<dbReference type="GO" id="GO:0004633">
    <property type="term" value="F:phosphopantothenoylcysteine decarboxylase activity"/>
    <property type="evidence" value="ECO:0007669"/>
    <property type="project" value="UniProtKB-UniRule"/>
</dbReference>
<comment type="pathway">
    <text evidence="3 4">Cofactor biosynthesis; coenzyme A biosynthesis; CoA from (R)-pantothenate: step 2/5.</text>
</comment>
<dbReference type="Proteomes" id="UP000014809">
    <property type="component" value="Chromosome"/>
</dbReference>
<comment type="similarity">
    <text evidence="3 4">In the N-terminal section; belongs to the HFCD (homo-oligomeric flavin containing Cys decarboxylase) superfamily.</text>
</comment>
<feature type="region of interest" description="Phosphopantothenate--cysteine ligase" evidence="3">
    <location>
        <begin position="235"/>
        <end position="461"/>
    </location>
</feature>
<dbReference type="HAMAP" id="MF_02225">
    <property type="entry name" value="CoaBC"/>
    <property type="match status" value="1"/>
</dbReference>
<dbReference type="EC" id="4.1.1.36" evidence="3"/>
<keyword evidence="3" id="KW-0479">Metal-binding</keyword>
<dbReference type="eggNOG" id="COG0452">
    <property type="taxonomic scope" value="Bacteria"/>
</dbReference>
<dbReference type="PATRIC" id="fig|1200352.3.peg.1198"/>
<organism evidence="7 8">
    <name type="scientific">Corynebacterium terpenotabidum Y-11</name>
    <dbReference type="NCBI Taxonomy" id="1200352"/>
    <lineage>
        <taxon>Bacteria</taxon>
        <taxon>Bacillati</taxon>
        <taxon>Actinomycetota</taxon>
        <taxon>Actinomycetes</taxon>
        <taxon>Mycobacteriales</taxon>
        <taxon>Corynebacteriaceae</taxon>
        <taxon>Corynebacterium</taxon>
    </lineage>
</organism>
<dbReference type="NCBIfam" id="TIGR00521">
    <property type="entry name" value="coaBC_dfp"/>
    <property type="match status" value="1"/>
</dbReference>
<dbReference type="GO" id="GO:0071513">
    <property type="term" value="C:phosphopantothenoylcysteine decarboxylase complex"/>
    <property type="evidence" value="ECO:0007669"/>
    <property type="project" value="TreeGrafter"/>
</dbReference>
<dbReference type="Pfam" id="PF02441">
    <property type="entry name" value="Flavoprotein"/>
    <property type="match status" value="1"/>
</dbReference>
<protein>
    <recommendedName>
        <fullName evidence="3">Coenzyme A biosynthesis bifunctional protein CoaBC</fullName>
    </recommendedName>
    <alternativeName>
        <fullName evidence="3">DNA/pantothenate metabolism flavoprotein</fullName>
    </alternativeName>
    <alternativeName>
        <fullName evidence="3">Phosphopantothenoylcysteine synthetase/decarboxylase</fullName>
        <shortName evidence="3">PPCS-PPCDC</shortName>
    </alternativeName>
    <domain>
        <recommendedName>
            <fullName evidence="3">Phosphopantothenoylcysteine decarboxylase</fullName>
            <shortName evidence="3">PPC decarboxylase</shortName>
            <shortName evidence="3">PPC-DC</shortName>
            <ecNumber evidence="3">4.1.1.36</ecNumber>
        </recommendedName>
        <alternativeName>
            <fullName evidence="3">CoaC</fullName>
        </alternativeName>
    </domain>
    <domain>
        <recommendedName>
            <fullName evidence="3">Phosphopantothenate--cysteine ligase</fullName>
            <ecNumber evidence="3">6.3.2.5</ecNumber>
        </recommendedName>
        <alternativeName>
            <fullName evidence="3">CoaB</fullName>
        </alternativeName>
        <alternativeName>
            <fullName evidence="3">Phosphopantothenoylcysteine synthetase</fullName>
            <shortName evidence="3">PPC synthetase</shortName>
            <shortName evidence="3">PPC-S</shortName>
        </alternativeName>
    </domain>
</protein>
<dbReference type="SUPFAM" id="SSF102645">
    <property type="entry name" value="CoaB-like"/>
    <property type="match status" value="1"/>
</dbReference>
<dbReference type="GO" id="GO:0046872">
    <property type="term" value="F:metal ion binding"/>
    <property type="evidence" value="ECO:0007669"/>
    <property type="project" value="UniProtKB-KW"/>
</dbReference>
<keyword evidence="8" id="KW-1185">Reference proteome</keyword>
<sequence>MTDIANEATDAADPAAAAQTVAASTAPRRTADQADTVNTGASGASGALRILVGVGGGIAAYKACALIRTFTKAGHDVHVVPTEAALKFVGTATFEALSGNPVTTTVFEDVDEVRHVRLGQEADLVVIAPATADLMARLAHGRADDLITASCLVATCPVVLAPAMHTEMWAHPATRENVETLRRRGTVVLDPAHGRLTGPDSGAGRMPEPEHIAALALAAHDCFGIFRRSLVGRRILITAGGTHEPLDPVRFLGNASSGRQGFALADVAVQRGARVEIIAGYTDDLPEPSGATVTRVRTAREMQQAVVDAASSVDAVIMSAAVADFRPASAAEAKLKKGGDTDLSTLSLTENPDILRGLVEARRTGELPEGLLIAGFAAETGDADHTPLDLARAKLARKGCDLLMCNAVGDGLVFGQDSSSGWLLTPGDQPGAEDVTEVPAASKLVVASHILDALDELFAPE</sequence>
<evidence type="ECO:0000259" key="6">
    <source>
        <dbReference type="Pfam" id="PF04127"/>
    </source>
</evidence>
<accession>S4XE44</accession>
<feature type="binding site" evidence="3">
    <location>
        <begin position="352"/>
        <end position="355"/>
    </location>
    <ligand>
        <name>CTP</name>
        <dbReference type="ChEBI" id="CHEBI:37563"/>
    </ligand>
</feature>
<proteinExistence type="inferred from homology"/>
<keyword evidence="1 3" id="KW-0210">Decarboxylase</keyword>
<feature type="binding site" evidence="3">
    <location>
        <position position="334"/>
    </location>
    <ligand>
        <name>CTP</name>
        <dbReference type="ChEBI" id="CHEBI:37563"/>
    </ligand>
</feature>
<dbReference type="PANTHER" id="PTHR14359">
    <property type="entry name" value="HOMO-OLIGOMERIC FLAVIN CONTAINING CYS DECARBOXYLASE FAMILY"/>
    <property type="match status" value="1"/>
</dbReference>
<comment type="function">
    <text evidence="4">Catalyzes two steps in the biosynthesis of coenzyme A. In the first step cysteine is conjugated to 4'-phosphopantothenate to form 4-phosphopantothenoylcysteine, in the latter compound is decarboxylated to form 4'-phosphopantotheine.</text>
</comment>
<evidence type="ECO:0000256" key="4">
    <source>
        <dbReference type="RuleBase" id="RU364078"/>
    </source>
</evidence>
<comment type="catalytic activity">
    <reaction evidence="3 4">
        <text>N-[(R)-4-phosphopantothenoyl]-L-cysteine + H(+) = (R)-4'-phosphopantetheine + CO2</text>
        <dbReference type="Rhea" id="RHEA:16793"/>
        <dbReference type="ChEBI" id="CHEBI:15378"/>
        <dbReference type="ChEBI" id="CHEBI:16526"/>
        <dbReference type="ChEBI" id="CHEBI:59458"/>
        <dbReference type="ChEBI" id="CHEBI:61723"/>
        <dbReference type="EC" id="4.1.1.36"/>
    </reaction>
</comment>
<feature type="binding site" evidence="3">
    <location>
        <position position="376"/>
    </location>
    <ligand>
        <name>CTP</name>
        <dbReference type="ChEBI" id="CHEBI:37563"/>
    </ligand>
</feature>
<comment type="function">
    <text evidence="3">Catalyzes two sequential steps in the biosynthesis of coenzyme A. In the first step cysteine is conjugated to 4'-phosphopantothenate to form 4-phosphopantothenoylcysteine. In the second step the latter compound is decarboxylated to form 4'-phosphopantotheine.</text>
</comment>
<feature type="domain" description="Flavoprotein" evidence="5">
    <location>
        <begin position="49"/>
        <end position="215"/>
    </location>
</feature>
<evidence type="ECO:0000259" key="5">
    <source>
        <dbReference type="Pfam" id="PF02441"/>
    </source>
</evidence>
<dbReference type="SUPFAM" id="SSF52507">
    <property type="entry name" value="Homo-oligomeric flavin-containing Cys decarboxylases, HFCD"/>
    <property type="match status" value="1"/>
</dbReference>
<dbReference type="GO" id="GO:0010181">
    <property type="term" value="F:FMN binding"/>
    <property type="evidence" value="ECO:0007669"/>
    <property type="project" value="UniProtKB-UniRule"/>
</dbReference>
<comment type="cofactor">
    <cofactor evidence="3">
        <name>FMN</name>
        <dbReference type="ChEBI" id="CHEBI:58210"/>
    </cofactor>
    <text evidence="3">Binds 1 FMN per subunit.</text>
</comment>
<comment type="catalytic activity">
    <reaction evidence="3 4">
        <text>(R)-4'-phosphopantothenate + L-cysteine + CTP = N-[(R)-4-phosphopantothenoyl]-L-cysteine + CMP + diphosphate + H(+)</text>
        <dbReference type="Rhea" id="RHEA:19397"/>
        <dbReference type="ChEBI" id="CHEBI:10986"/>
        <dbReference type="ChEBI" id="CHEBI:15378"/>
        <dbReference type="ChEBI" id="CHEBI:33019"/>
        <dbReference type="ChEBI" id="CHEBI:35235"/>
        <dbReference type="ChEBI" id="CHEBI:37563"/>
        <dbReference type="ChEBI" id="CHEBI:59458"/>
        <dbReference type="ChEBI" id="CHEBI:60377"/>
        <dbReference type="EC" id="6.3.2.5"/>
    </reaction>
</comment>
<evidence type="ECO:0000313" key="8">
    <source>
        <dbReference type="Proteomes" id="UP000014809"/>
    </source>
</evidence>
<dbReference type="InterPro" id="IPR007085">
    <property type="entry name" value="DNA/pantothenate-metab_flavo_C"/>
</dbReference>
<comment type="pathway">
    <text evidence="3 4">Cofactor biosynthesis; coenzyme A biosynthesis; CoA from (R)-pantothenate: step 3/5.</text>
</comment>
<dbReference type="UniPathway" id="UPA00241">
    <property type="reaction ID" value="UER00353"/>
</dbReference>
<dbReference type="KEGG" id="cter:A606_05910"/>
<keyword evidence="3 4" id="KW-0285">Flavoprotein</keyword>
<comment type="similarity">
    <text evidence="3 4">In the C-terminal section; belongs to the PPC synthetase family.</text>
</comment>
<dbReference type="Pfam" id="PF04127">
    <property type="entry name" value="DFP"/>
    <property type="match status" value="1"/>
</dbReference>
<comment type="cofactor">
    <cofactor evidence="3">
        <name>Mg(2+)</name>
        <dbReference type="ChEBI" id="CHEBI:18420"/>
    </cofactor>
</comment>
<name>S4XE44_9CORY</name>
<feature type="binding site" evidence="3">
    <location>
        <position position="398"/>
    </location>
    <ligand>
        <name>CTP</name>
        <dbReference type="ChEBI" id="CHEBI:37563"/>
    </ligand>
</feature>
<dbReference type="PANTHER" id="PTHR14359:SF6">
    <property type="entry name" value="PHOSPHOPANTOTHENOYLCYSTEINE DECARBOXYLASE"/>
    <property type="match status" value="1"/>
</dbReference>
<dbReference type="Gene3D" id="3.40.50.10300">
    <property type="entry name" value="CoaB-like"/>
    <property type="match status" value="1"/>
</dbReference>
<gene>
    <name evidence="3" type="primary">coaBC</name>
    <name evidence="7" type="ORF">A606_05910</name>
</gene>
<keyword evidence="3" id="KW-0511">Multifunctional enzyme</keyword>
<dbReference type="InterPro" id="IPR005252">
    <property type="entry name" value="CoaBC"/>
</dbReference>
<dbReference type="EMBL" id="CP003696">
    <property type="protein sequence ID" value="AGP30829.1"/>
    <property type="molecule type" value="Genomic_DNA"/>
</dbReference>
<feature type="region of interest" description="Phosphopantothenoylcysteine decarboxylase" evidence="3">
    <location>
        <begin position="1"/>
        <end position="234"/>
    </location>
</feature>
<dbReference type="EC" id="6.3.2.5" evidence="3"/>
<dbReference type="GO" id="GO:0004632">
    <property type="term" value="F:phosphopantothenate--cysteine ligase activity"/>
    <property type="evidence" value="ECO:0007669"/>
    <property type="project" value="UniProtKB-UniRule"/>
</dbReference>
<evidence type="ECO:0000256" key="1">
    <source>
        <dbReference type="ARBA" id="ARBA00022793"/>
    </source>
</evidence>
<feature type="binding site" evidence="3">
    <location>
        <position position="324"/>
    </location>
    <ligand>
        <name>CTP</name>
        <dbReference type="ChEBI" id="CHEBI:37563"/>
    </ligand>
</feature>